<dbReference type="Pfam" id="PF00350">
    <property type="entry name" value="Dynamin_N"/>
    <property type="match status" value="1"/>
</dbReference>
<name>A0ABR3F541_9AGAR</name>
<evidence type="ECO:0000313" key="2">
    <source>
        <dbReference type="EMBL" id="KAL0570354.1"/>
    </source>
</evidence>
<dbReference type="InterPro" id="IPR045063">
    <property type="entry name" value="Dynamin_N"/>
</dbReference>
<dbReference type="PANTHER" id="PTHR11566">
    <property type="entry name" value="DYNAMIN"/>
    <property type="match status" value="1"/>
</dbReference>
<dbReference type="EMBL" id="JBAHYK010000951">
    <property type="protein sequence ID" value="KAL0570354.1"/>
    <property type="molecule type" value="Genomic_DNA"/>
</dbReference>
<dbReference type="InterPro" id="IPR027417">
    <property type="entry name" value="P-loop_NTPase"/>
</dbReference>
<dbReference type="PROSITE" id="PS51718">
    <property type="entry name" value="G_DYNAMIN_2"/>
    <property type="match status" value="1"/>
</dbReference>
<keyword evidence="3" id="KW-1185">Reference proteome</keyword>
<accession>A0ABR3F541</accession>
<dbReference type="InterPro" id="IPR030381">
    <property type="entry name" value="G_DYNAMIN_dom"/>
</dbReference>
<evidence type="ECO:0000259" key="1">
    <source>
        <dbReference type="PROSITE" id="PS51718"/>
    </source>
</evidence>
<gene>
    <name evidence="2" type="primary">DNM1_5</name>
    <name evidence="2" type="ORF">V5O48_011614</name>
</gene>
<comment type="caution">
    <text evidence="2">The sequence shown here is derived from an EMBL/GenBank/DDBJ whole genome shotgun (WGS) entry which is preliminary data.</text>
</comment>
<dbReference type="Gene3D" id="3.40.50.300">
    <property type="entry name" value="P-loop containing nucleotide triphosphate hydrolases"/>
    <property type="match status" value="1"/>
</dbReference>
<evidence type="ECO:0000313" key="3">
    <source>
        <dbReference type="Proteomes" id="UP001465976"/>
    </source>
</evidence>
<dbReference type="SUPFAM" id="SSF52540">
    <property type="entry name" value="P-loop containing nucleoside triphosphate hydrolases"/>
    <property type="match status" value="1"/>
</dbReference>
<organism evidence="2 3">
    <name type="scientific">Marasmius crinis-equi</name>
    <dbReference type="NCBI Taxonomy" id="585013"/>
    <lineage>
        <taxon>Eukaryota</taxon>
        <taxon>Fungi</taxon>
        <taxon>Dikarya</taxon>
        <taxon>Basidiomycota</taxon>
        <taxon>Agaricomycotina</taxon>
        <taxon>Agaricomycetes</taxon>
        <taxon>Agaricomycetidae</taxon>
        <taxon>Agaricales</taxon>
        <taxon>Marasmiineae</taxon>
        <taxon>Marasmiaceae</taxon>
        <taxon>Marasmius</taxon>
    </lineage>
</organism>
<protein>
    <submittedName>
        <fullName evidence="2">Dynamin-related GTPase protein</fullName>
        <ecNumber evidence="2">3.6.5.5</ecNumber>
    </submittedName>
</protein>
<feature type="domain" description="Dynamin-type G" evidence="1">
    <location>
        <begin position="1"/>
        <end position="88"/>
    </location>
</feature>
<dbReference type="PRINTS" id="PR00195">
    <property type="entry name" value="DYNAMIN"/>
</dbReference>
<dbReference type="PANTHER" id="PTHR11566:SF235">
    <property type="entry name" value="DYNAMIN-RELATED PROTEIN DNM1"/>
    <property type="match status" value="1"/>
</dbReference>
<dbReference type="InterPro" id="IPR022812">
    <property type="entry name" value="Dynamin"/>
</dbReference>
<keyword evidence="2" id="KW-0378">Hydrolase</keyword>
<dbReference type="EC" id="3.6.5.5" evidence="2"/>
<sequence>MDLLGLTEIPVGDQPSDIERQVRNLVVEYISNPNSVILAVSPARVDLDNSKSPKLARSVDPQARRTIDVFTKLDLMDASTNAIDIYSV</sequence>
<dbReference type="Proteomes" id="UP001465976">
    <property type="component" value="Unassembled WGS sequence"/>
</dbReference>
<dbReference type="GO" id="GO:0016787">
    <property type="term" value="F:hydrolase activity"/>
    <property type="evidence" value="ECO:0007669"/>
    <property type="project" value="UniProtKB-KW"/>
</dbReference>
<reference evidence="2 3" key="1">
    <citation type="submission" date="2024-02" db="EMBL/GenBank/DDBJ databases">
        <title>A draft genome for the cacao thread blight pathogen Marasmius crinis-equi.</title>
        <authorList>
            <person name="Cohen S.P."/>
            <person name="Baruah I.K."/>
            <person name="Amoako-Attah I."/>
            <person name="Bukari Y."/>
            <person name="Meinhardt L.W."/>
            <person name="Bailey B.A."/>
        </authorList>
    </citation>
    <scope>NUCLEOTIDE SEQUENCE [LARGE SCALE GENOMIC DNA]</scope>
    <source>
        <strain evidence="2 3">GH-76</strain>
    </source>
</reference>
<proteinExistence type="predicted"/>